<dbReference type="EMBL" id="QJSX01000007">
    <property type="protein sequence ID" value="PYE53904.1"/>
    <property type="molecule type" value="Genomic_DNA"/>
</dbReference>
<sequence length="79" mass="8866">MLTRDGLEYVWIDRATDLTVSRTNKLDDRSRECLSSGCCGRLSEADACNNSIISGRPSKDTRPGWAPRLPRLNVQPLIF</sequence>
<accession>A0A318S5D6</accession>
<proteinExistence type="predicted"/>
<reference evidence="1 2" key="1">
    <citation type="submission" date="2018-06" db="EMBL/GenBank/DDBJ databases">
        <title>Genomic Encyclopedia of Type Strains, Phase IV (KMG-IV): sequencing the most valuable type-strain genomes for metagenomic binning, comparative biology and taxonomic classification.</title>
        <authorList>
            <person name="Goeker M."/>
        </authorList>
    </citation>
    <scope>NUCLEOTIDE SEQUENCE [LARGE SCALE GENOMIC DNA]</scope>
    <source>
        <strain evidence="1 2">DSM 18048</strain>
    </source>
</reference>
<evidence type="ECO:0000313" key="2">
    <source>
        <dbReference type="Proteomes" id="UP000248326"/>
    </source>
</evidence>
<name>A0A318S5D6_9DEIO</name>
<keyword evidence="2" id="KW-1185">Reference proteome</keyword>
<gene>
    <name evidence="1" type="ORF">DES52_107162</name>
</gene>
<dbReference type="RefSeq" id="WP_146237259.1">
    <property type="nucleotide sequence ID" value="NZ_QJSX01000007.1"/>
</dbReference>
<dbReference type="OrthoDB" id="7340239at2"/>
<evidence type="ECO:0000313" key="1">
    <source>
        <dbReference type="EMBL" id="PYE53904.1"/>
    </source>
</evidence>
<protein>
    <submittedName>
        <fullName evidence="1">Uncharacterized protein</fullName>
    </submittedName>
</protein>
<dbReference type="AlphaFoldDB" id="A0A318S5D6"/>
<dbReference type="Proteomes" id="UP000248326">
    <property type="component" value="Unassembled WGS sequence"/>
</dbReference>
<comment type="caution">
    <text evidence="1">The sequence shown here is derived from an EMBL/GenBank/DDBJ whole genome shotgun (WGS) entry which is preliminary data.</text>
</comment>
<organism evidence="1 2">
    <name type="scientific">Deinococcus yavapaiensis KR-236</name>
    <dbReference type="NCBI Taxonomy" id="694435"/>
    <lineage>
        <taxon>Bacteria</taxon>
        <taxon>Thermotogati</taxon>
        <taxon>Deinococcota</taxon>
        <taxon>Deinococci</taxon>
        <taxon>Deinococcales</taxon>
        <taxon>Deinococcaceae</taxon>
        <taxon>Deinococcus</taxon>
    </lineage>
</organism>